<sequence length="251" mass="28368">MQDKGWWVARDAIAPGVLDAVCEQLAPALARRDRIRARNGVEGSNDGTLHHLLGDGPEFIDLLRTLEHFSAELDWFFEGKYILNSYGGVINEKDTAAYVHQVHRDIRFSSTARRFMLNLLVMLDDFTPENGATWILSGSQGRAQKPEQAEFLAGAERATGTRGSILFFDSRIWHAAGHNTTAAPRRALTITLTSPFFKQQLDYPRLLGDDHEALREPFLRQLVGYNARVPASLDDYYVPVARRHYQRGQDD</sequence>
<reference evidence="1 2" key="1">
    <citation type="submission" date="2019-07" db="EMBL/GenBank/DDBJ databases">
        <title>Caenimonas sedimenti sp. nov., isolated from activated sludge.</title>
        <authorList>
            <person name="Xu J."/>
        </authorList>
    </citation>
    <scope>NUCLEOTIDE SEQUENCE [LARGE SCALE GENOMIC DNA]</scope>
    <source>
        <strain evidence="1 2">HX-9-20</strain>
    </source>
</reference>
<evidence type="ECO:0000313" key="2">
    <source>
        <dbReference type="Proteomes" id="UP000318199"/>
    </source>
</evidence>
<organism evidence="1 2">
    <name type="scientific">Caenimonas sedimenti</name>
    <dbReference type="NCBI Taxonomy" id="2596921"/>
    <lineage>
        <taxon>Bacteria</taxon>
        <taxon>Pseudomonadati</taxon>
        <taxon>Pseudomonadota</taxon>
        <taxon>Betaproteobacteria</taxon>
        <taxon>Burkholderiales</taxon>
        <taxon>Comamonadaceae</taxon>
        <taxon>Caenimonas</taxon>
    </lineage>
</organism>
<dbReference type="GO" id="GO:0016706">
    <property type="term" value="F:2-oxoglutarate-dependent dioxygenase activity"/>
    <property type="evidence" value="ECO:0007669"/>
    <property type="project" value="UniProtKB-ARBA"/>
</dbReference>
<gene>
    <name evidence="1" type="ORF">FN976_26420</name>
</gene>
<dbReference type="SUPFAM" id="SSF51197">
    <property type="entry name" value="Clavaminate synthase-like"/>
    <property type="match status" value="1"/>
</dbReference>
<accession>A0A562ZFD5</accession>
<name>A0A562ZFD5_9BURK</name>
<evidence type="ECO:0008006" key="3">
    <source>
        <dbReference type="Google" id="ProtNLM"/>
    </source>
</evidence>
<dbReference type="Proteomes" id="UP000318199">
    <property type="component" value="Unassembled WGS sequence"/>
</dbReference>
<keyword evidence="2" id="KW-1185">Reference proteome</keyword>
<dbReference type="OrthoDB" id="9796766at2"/>
<comment type="caution">
    <text evidence="1">The sequence shown here is derived from an EMBL/GenBank/DDBJ whole genome shotgun (WGS) entry which is preliminary data.</text>
</comment>
<protein>
    <recommendedName>
        <fullName evidence="3">Phytanoyl-CoA dioxygenase</fullName>
    </recommendedName>
</protein>
<dbReference type="EMBL" id="VOBQ01000025">
    <property type="protein sequence ID" value="TWO66688.1"/>
    <property type="molecule type" value="Genomic_DNA"/>
</dbReference>
<dbReference type="Pfam" id="PF05721">
    <property type="entry name" value="PhyH"/>
    <property type="match status" value="1"/>
</dbReference>
<evidence type="ECO:0000313" key="1">
    <source>
        <dbReference type="EMBL" id="TWO66688.1"/>
    </source>
</evidence>
<proteinExistence type="predicted"/>
<dbReference type="Gene3D" id="2.60.120.620">
    <property type="entry name" value="q2cbj1_9rhob like domain"/>
    <property type="match status" value="1"/>
</dbReference>
<dbReference type="InterPro" id="IPR008775">
    <property type="entry name" value="Phytyl_CoA_dOase-like"/>
</dbReference>
<dbReference type="AlphaFoldDB" id="A0A562ZFD5"/>